<evidence type="ECO:0000259" key="18">
    <source>
        <dbReference type="PROSITE" id="PS50894"/>
    </source>
</evidence>
<keyword evidence="5 15" id="KW-0812">Transmembrane</keyword>
<feature type="domain" description="Response regulatory" evidence="17">
    <location>
        <begin position="356"/>
        <end position="475"/>
    </location>
</feature>
<dbReference type="Gene3D" id="1.10.287.970">
    <property type="entry name" value="His Kinase A (phosphoacceptor) domain"/>
    <property type="match status" value="1"/>
</dbReference>
<keyword evidence="14" id="KW-0175">Coiled coil</keyword>
<dbReference type="InterPro" id="IPR003661">
    <property type="entry name" value="HisK_dim/P_dom"/>
</dbReference>
<keyword evidence="7 11" id="KW-0067">ATP-binding</keyword>
<evidence type="ECO:0000256" key="15">
    <source>
        <dbReference type="SAM" id="Phobius"/>
    </source>
</evidence>
<dbReference type="Gene3D" id="3.40.50.2300">
    <property type="match status" value="1"/>
</dbReference>
<dbReference type="SUPFAM" id="SSF47384">
    <property type="entry name" value="Homodimeric domain of signal transducing histidine kinase"/>
    <property type="match status" value="1"/>
</dbReference>
<dbReference type="PROSITE" id="PS50110">
    <property type="entry name" value="RESPONSE_REGULATORY"/>
    <property type="match status" value="1"/>
</dbReference>
<dbReference type="OrthoDB" id="9770795at2"/>
<dbReference type="Gene3D" id="3.30.565.10">
    <property type="entry name" value="Histidine kinase-like ATPase, C-terminal domain"/>
    <property type="match status" value="1"/>
</dbReference>
<dbReference type="SMART" id="SM00387">
    <property type="entry name" value="HATPase_c"/>
    <property type="match status" value="1"/>
</dbReference>
<dbReference type="SUPFAM" id="SSF52172">
    <property type="entry name" value="CheY-like"/>
    <property type="match status" value="1"/>
</dbReference>
<dbReference type="SMART" id="SM00388">
    <property type="entry name" value="HisKA"/>
    <property type="match status" value="1"/>
</dbReference>
<evidence type="ECO:0000256" key="6">
    <source>
        <dbReference type="ARBA" id="ARBA00022741"/>
    </source>
</evidence>
<dbReference type="InterPro" id="IPR027460">
    <property type="entry name" value="ArcB_TM_sf"/>
</dbReference>
<dbReference type="InterPro" id="IPR003594">
    <property type="entry name" value="HATPase_dom"/>
</dbReference>
<evidence type="ECO:0000256" key="2">
    <source>
        <dbReference type="ARBA" id="ARBA00004651"/>
    </source>
</evidence>
<dbReference type="CDD" id="cd00082">
    <property type="entry name" value="HisKA"/>
    <property type="match status" value="1"/>
</dbReference>
<feature type="domain" description="HPt" evidence="18">
    <location>
        <begin position="513"/>
        <end position="611"/>
    </location>
</feature>
<dbReference type="PROSITE" id="PS50894">
    <property type="entry name" value="HPT"/>
    <property type="match status" value="1"/>
</dbReference>
<keyword evidence="10 11" id="KW-0472">Membrane</keyword>
<dbReference type="InterPro" id="IPR014409">
    <property type="entry name" value="Sig_transdc_His_kin_hyb_ArcB"/>
</dbReference>
<dbReference type="Gene3D" id="1.20.120.160">
    <property type="entry name" value="HPT domain"/>
    <property type="match status" value="1"/>
</dbReference>
<accession>I3D7L1</accession>
<dbReference type="GO" id="GO:0000155">
    <property type="term" value="F:phosphorelay sensor kinase activity"/>
    <property type="evidence" value="ECO:0007669"/>
    <property type="project" value="UniProtKB-UniRule"/>
</dbReference>
<comment type="catalytic activity">
    <reaction evidence="1 11">
        <text>ATP + protein L-histidine = ADP + protein N-phospho-L-histidine.</text>
        <dbReference type="EC" id="2.7.13.3"/>
    </reaction>
</comment>
<dbReference type="Pfam" id="PF02518">
    <property type="entry name" value="HATPase_c"/>
    <property type="match status" value="1"/>
</dbReference>
<dbReference type="PRINTS" id="PR00344">
    <property type="entry name" value="BCTRLSENSOR"/>
</dbReference>
<keyword evidence="8 15" id="KW-1133">Transmembrane helix</keyword>
<feature type="transmembrane region" description="Helical" evidence="15">
    <location>
        <begin position="54"/>
        <end position="77"/>
    </location>
</feature>
<evidence type="ECO:0000256" key="11">
    <source>
        <dbReference type="PIRNR" id="PIRNR003182"/>
    </source>
</evidence>
<dbReference type="EC" id="2.7.13.3" evidence="11"/>
<keyword evidence="6 11" id="KW-0547">Nucleotide-binding</keyword>
<dbReference type="PATRIC" id="fig|1095749.3.peg.1946"/>
<evidence type="ECO:0000256" key="7">
    <source>
        <dbReference type="ARBA" id="ARBA00022840"/>
    </source>
</evidence>
<dbReference type="CDD" id="cd16922">
    <property type="entry name" value="HATPase_EvgS-ArcB-TorS-like"/>
    <property type="match status" value="1"/>
</dbReference>
<dbReference type="InterPro" id="IPR036890">
    <property type="entry name" value="HATPase_C_sf"/>
</dbReference>
<evidence type="ECO:0000256" key="5">
    <source>
        <dbReference type="ARBA" id="ARBA00022692"/>
    </source>
</evidence>
<protein>
    <recommendedName>
        <fullName evidence="11">Aerobic respiration control sensor protein</fullName>
        <ecNumber evidence="11">2.7.13.3</ecNumber>
    </recommendedName>
</protein>
<dbReference type="eggNOG" id="COG0784">
    <property type="taxonomic scope" value="Bacteria"/>
</dbReference>
<organism evidence="19 20">
    <name type="scientific">Pasteurella bettyae CCUG 2042</name>
    <dbReference type="NCBI Taxonomy" id="1095749"/>
    <lineage>
        <taxon>Bacteria</taxon>
        <taxon>Pseudomonadati</taxon>
        <taxon>Pseudomonadota</taxon>
        <taxon>Gammaproteobacteria</taxon>
        <taxon>Pasteurellales</taxon>
        <taxon>Pasteurellaceae</taxon>
        <taxon>Pasteurella</taxon>
    </lineage>
</organism>
<dbReference type="InterPro" id="IPR036097">
    <property type="entry name" value="HisK_dim/P_sf"/>
</dbReference>
<evidence type="ECO:0000256" key="8">
    <source>
        <dbReference type="ARBA" id="ARBA00022989"/>
    </source>
</evidence>
<feature type="domain" description="Histidine kinase" evidence="16">
    <location>
        <begin position="121"/>
        <end position="339"/>
    </location>
</feature>
<dbReference type="FunFam" id="3.30.565.10:FF:000010">
    <property type="entry name" value="Sensor histidine kinase RcsC"/>
    <property type="match status" value="1"/>
</dbReference>
<comment type="caution">
    <text evidence="19">The sequence shown here is derived from an EMBL/GenBank/DDBJ whole genome shotgun (WGS) entry which is preliminary data.</text>
</comment>
<dbReference type="Pfam" id="PF01627">
    <property type="entry name" value="Hpt"/>
    <property type="match status" value="1"/>
</dbReference>
<evidence type="ECO:0000256" key="1">
    <source>
        <dbReference type="ARBA" id="ARBA00000085"/>
    </source>
</evidence>
<feature type="modified residue" description="4-aspartylphosphate" evidence="13">
    <location>
        <position position="405"/>
    </location>
</feature>
<evidence type="ECO:0000256" key="4">
    <source>
        <dbReference type="ARBA" id="ARBA00022553"/>
    </source>
</evidence>
<feature type="modified residue" description="Phosphohistidine" evidence="12">
    <location>
        <position position="557"/>
    </location>
</feature>
<keyword evidence="11" id="KW-0418">Kinase</keyword>
<dbReference type="GO" id="GO:0005886">
    <property type="term" value="C:plasma membrane"/>
    <property type="evidence" value="ECO:0007669"/>
    <property type="project" value="UniProtKB-SubCell"/>
</dbReference>
<keyword evidence="11" id="KW-0997">Cell inner membrane</keyword>
<evidence type="ECO:0000256" key="13">
    <source>
        <dbReference type="PROSITE-ProRule" id="PRU00169"/>
    </source>
</evidence>
<dbReference type="SMART" id="SM00448">
    <property type="entry name" value="REC"/>
    <property type="match status" value="1"/>
</dbReference>
<feature type="coiled-coil region" evidence="14">
    <location>
        <begin position="77"/>
        <end position="114"/>
    </location>
</feature>
<dbReference type="SUPFAM" id="SSF47226">
    <property type="entry name" value="Histidine-containing phosphotransfer domain, HPT domain"/>
    <property type="match status" value="1"/>
</dbReference>
<evidence type="ECO:0000256" key="12">
    <source>
        <dbReference type="PROSITE-ProRule" id="PRU00110"/>
    </source>
</evidence>
<dbReference type="InterPro" id="IPR008207">
    <property type="entry name" value="Sig_transdc_His_kin_Hpt_dom"/>
</dbReference>
<keyword evidence="11" id="KW-0805">Transcription regulation</keyword>
<name>I3D7L1_9PAST</name>
<dbReference type="Pfam" id="PF00512">
    <property type="entry name" value="HisKA"/>
    <property type="match status" value="1"/>
</dbReference>
<keyword evidence="11" id="KW-0804">Transcription</keyword>
<dbReference type="PROSITE" id="PS50109">
    <property type="entry name" value="HIS_KIN"/>
    <property type="match status" value="1"/>
</dbReference>
<gene>
    <name evidence="19" type="primary">arcB</name>
    <name evidence="19" type="ORF">HMPREF1052_0648</name>
</gene>
<evidence type="ECO:0000256" key="10">
    <source>
        <dbReference type="ARBA" id="ARBA00023136"/>
    </source>
</evidence>
<dbReference type="PANTHER" id="PTHR45339">
    <property type="entry name" value="HYBRID SIGNAL TRANSDUCTION HISTIDINE KINASE J"/>
    <property type="match status" value="1"/>
</dbReference>
<keyword evidence="9 11" id="KW-0902">Two-component regulatory system</keyword>
<dbReference type="SUPFAM" id="SSF55874">
    <property type="entry name" value="ATPase domain of HSP90 chaperone/DNA topoisomerase II/histidine kinase"/>
    <property type="match status" value="1"/>
</dbReference>
<dbReference type="PIRSF" id="PIRSF003182">
    <property type="entry name" value="ArcB"/>
    <property type="match status" value="1"/>
</dbReference>
<dbReference type="PANTHER" id="PTHR45339:SF1">
    <property type="entry name" value="HYBRID SIGNAL TRANSDUCTION HISTIDINE KINASE J"/>
    <property type="match status" value="1"/>
</dbReference>
<evidence type="ECO:0000256" key="9">
    <source>
        <dbReference type="ARBA" id="ARBA00023012"/>
    </source>
</evidence>
<dbReference type="RefSeq" id="WP_005761434.1">
    <property type="nucleotide sequence ID" value="NZ_AJSX01000041.1"/>
</dbReference>
<dbReference type="InterPro" id="IPR004358">
    <property type="entry name" value="Sig_transdc_His_kin-like_C"/>
</dbReference>
<reference evidence="19 20" key="1">
    <citation type="submission" date="2012-03" db="EMBL/GenBank/DDBJ databases">
        <authorList>
            <person name="Harkins D.M."/>
            <person name="Madupu R."/>
            <person name="Durkin A.S."/>
            <person name="Torralba M."/>
            <person name="Methe B."/>
            <person name="Sutton G.G."/>
            <person name="Nelson K.E."/>
        </authorList>
    </citation>
    <scope>NUCLEOTIDE SEQUENCE [LARGE SCALE GENOMIC DNA]</scope>
    <source>
        <strain evidence="19 20">CCUG 2042</strain>
    </source>
</reference>
<feature type="transmembrane region" description="Helical" evidence="15">
    <location>
        <begin position="21"/>
        <end position="42"/>
    </location>
</feature>
<dbReference type="Pfam" id="PF18415">
    <property type="entry name" value="HKR_ArcB_TM"/>
    <property type="match status" value="1"/>
</dbReference>
<dbReference type="InterPro" id="IPR040642">
    <property type="entry name" value="HKR_ArcB_TM"/>
</dbReference>
<dbReference type="Proteomes" id="UP000006457">
    <property type="component" value="Unassembled WGS sequence"/>
</dbReference>
<dbReference type="EMBL" id="AJSX01000041">
    <property type="protein sequence ID" value="EIJ67704.1"/>
    <property type="molecule type" value="Genomic_DNA"/>
</dbReference>
<dbReference type="GO" id="GO:0005524">
    <property type="term" value="F:ATP binding"/>
    <property type="evidence" value="ECO:0007669"/>
    <property type="project" value="UniProtKB-UniRule"/>
</dbReference>
<evidence type="ECO:0000256" key="14">
    <source>
        <dbReference type="SAM" id="Coils"/>
    </source>
</evidence>
<evidence type="ECO:0000259" key="16">
    <source>
        <dbReference type="PROSITE" id="PS50109"/>
    </source>
</evidence>
<dbReference type="InterPro" id="IPR011006">
    <property type="entry name" value="CheY-like_superfamily"/>
</dbReference>
<dbReference type="AlphaFoldDB" id="I3D7L1"/>
<evidence type="ECO:0000313" key="20">
    <source>
        <dbReference type="Proteomes" id="UP000006457"/>
    </source>
</evidence>
<dbReference type="Pfam" id="PF00072">
    <property type="entry name" value="Response_reg"/>
    <property type="match status" value="1"/>
</dbReference>
<keyword evidence="20" id="KW-1185">Reference proteome</keyword>
<keyword evidence="11 19" id="KW-0808">Transferase</keyword>
<evidence type="ECO:0000313" key="19">
    <source>
        <dbReference type="EMBL" id="EIJ67704.1"/>
    </source>
</evidence>
<keyword evidence="4 13" id="KW-0597">Phosphoprotein</keyword>
<dbReference type="eggNOG" id="COG2205">
    <property type="taxonomic scope" value="Bacteria"/>
</dbReference>
<evidence type="ECO:0000259" key="17">
    <source>
        <dbReference type="PROSITE" id="PS50110"/>
    </source>
</evidence>
<keyword evidence="3 11" id="KW-1003">Cell membrane</keyword>
<dbReference type="CDD" id="cd17546">
    <property type="entry name" value="REC_hyHK_CKI1_RcsC-like"/>
    <property type="match status" value="1"/>
</dbReference>
<dbReference type="InterPro" id="IPR001789">
    <property type="entry name" value="Sig_transdc_resp-reg_receiver"/>
</dbReference>
<dbReference type="InterPro" id="IPR036641">
    <property type="entry name" value="HPT_dom_sf"/>
</dbReference>
<sequence length="615" mass="70123">MKNMKFFAQQYVDWVIKLGRLKFSLLGFILIASLALCTHILLSLIFTGKIHWESLLYSVVFGVISAPFVIYFFALLVERLELSRQNLTNLVAELQQEIKVRIRAERRLEQASRDKTTLMATISHELRTPLNGIVGLSRILLDTHLNDEQRNYLKTINISAVSLGHIFNDIIDLQKIDGSKIELYKRETDFPALITDIYNLGKLMAEQKNLCFDIQVDENLPHWIMLDYTRLSQVLWNLMSNAVKFTEKGAVSLQIKRLSYDKYSFAVKDTGQGIPQSELAKIFAMYYQVGSKTNKHKAAGSGIGLAISKNIARLMDGDLTVESKEGKGSTFTLVIKADEVNQPLNNEVEELGLNLHILLVEDIELNIIVAKSVLEKLGHYVDIAMTGQEALEKFEKGNYDLVFLDIQLPDMTGFDIAKVLRNKYEDGVYDYLPPLIALTANVMQSKVDYQKQGMDDVLRKPLSIESLNKCLIEYFGDEIGVPMKSLNSAEIESSLDIEEFDYVMLKDLIDMLGVEFVQKNLELFKQTMPSYMVELHNSYQKYLVDSAYKKEVASNSHKIKGAASSIGLKHIQQVAEKGQHDDNTEWESNIKFWINEIEETWLSDVEKLTKWLVNQ</sequence>
<dbReference type="InterPro" id="IPR005467">
    <property type="entry name" value="His_kinase_dom"/>
</dbReference>
<dbReference type="Gene3D" id="1.10.287.130">
    <property type="match status" value="1"/>
</dbReference>
<evidence type="ECO:0000256" key="3">
    <source>
        <dbReference type="ARBA" id="ARBA00022475"/>
    </source>
</evidence>
<comment type="subcellular location">
    <subcellularLocation>
        <location evidence="11">Cell inner membrane</location>
        <topology evidence="11">Multi-pass membrane protein</topology>
    </subcellularLocation>
    <subcellularLocation>
        <location evidence="2">Cell membrane</location>
        <topology evidence="2">Multi-pass membrane protein</topology>
    </subcellularLocation>
</comment>
<proteinExistence type="predicted"/>